<sequence length="40" mass="4394">MAPIEDIFYQNSKIPKISAFNESIFIDGNDTFAAKAISEG</sequence>
<reference evidence="1" key="1">
    <citation type="journal article" date="2014" name="Front. Microbiol.">
        <title>High frequency of phylogenetically diverse reductive dehalogenase-homologous genes in deep subseafloor sedimentary metagenomes.</title>
        <authorList>
            <person name="Kawai M."/>
            <person name="Futagami T."/>
            <person name="Toyoda A."/>
            <person name="Takaki Y."/>
            <person name="Nishi S."/>
            <person name="Hori S."/>
            <person name="Arai W."/>
            <person name="Tsubouchi T."/>
            <person name="Morono Y."/>
            <person name="Uchiyama I."/>
            <person name="Ito T."/>
            <person name="Fujiyama A."/>
            <person name="Inagaki F."/>
            <person name="Takami H."/>
        </authorList>
    </citation>
    <scope>NUCLEOTIDE SEQUENCE</scope>
    <source>
        <strain evidence="1">Expedition CK06-06</strain>
    </source>
</reference>
<dbReference type="AlphaFoldDB" id="X1A663"/>
<proteinExistence type="predicted"/>
<evidence type="ECO:0000313" key="1">
    <source>
        <dbReference type="EMBL" id="GAG77625.1"/>
    </source>
</evidence>
<name>X1A663_9ZZZZ</name>
<accession>X1A663</accession>
<dbReference type="EMBL" id="BART01016109">
    <property type="protein sequence ID" value="GAG77625.1"/>
    <property type="molecule type" value="Genomic_DNA"/>
</dbReference>
<organism evidence="1">
    <name type="scientific">marine sediment metagenome</name>
    <dbReference type="NCBI Taxonomy" id="412755"/>
    <lineage>
        <taxon>unclassified sequences</taxon>
        <taxon>metagenomes</taxon>
        <taxon>ecological metagenomes</taxon>
    </lineage>
</organism>
<gene>
    <name evidence="1" type="ORF">S01H4_31086</name>
</gene>
<protein>
    <submittedName>
        <fullName evidence="1">Uncharacterized protein</fullName>
    </submittedName>
</protein>
<comment type="caution">
    <text evidence="1">The sequence shown here is derived from an EMBL/GenBank/DDBJ whole genome shotgun (WGS) entry which is preliminary data.</text>
</comment>